<sequence length="1279" mass="147397">MEAVKEKQKPKKKKSKVPDNTEAQTSAKNDFPHPETIVDNAKEEISDKPEVTDSKKEDYNVAKTAVEELKIACAAAENVYSSAEEVFDKNDDQECVPSIVQLEKEQNDNVVATEANELTFSETNETRNFDSLININRQIMSTITCDAAHVAPKMELPKIKPYTEPQLAALYTNTELLTLEEFTNQYVEAELKGLAVKHHHLYDLLMNYLHVREKITGNNLELQQFRKEYKDLQSELWSVYSAEVTGRAECQDGAIVTASHSYNKSIFHRNVFQTVVRLLGNIQRLTYENHVLYSYSAEDLKLQIELFLQSVITNCMNVTQLNRDAKVALTMQAEPMHLKPYLGELRLCISVLFSFQRKLIRDKKFLKETREWLGRLVGILLRVANYQDHLFILNHILRCPSGVGNWASNFVQLPLQEIPVGESPFSNYQINHLVTILASILMPIKEREKFLEDIAQGSDTATEALWVMVDSEGEEDEETSGTSLRENDLVALLNQLPLDNMFRSLLLIQKRNLKDCYDASLLSEHHILRFFSFSTTLLKIFHRGLDTYRQARYNQFSKRLSRFIRHVTQYATDQWEQFLATQDGSDAAMVAKLQVEYDAFFLRAIFYLYSSQKLGAWQFLAVVPYHLVTVGTLWKIFYFLHSSDSVAKDILSPLDDKDYSKMLWEQTLRSQFEEKVNNLEDAETYYLLNTFANMALARSDDDMEFIHTAAMDLLQIGFINESTQDTCSKSSKILLTHITSKHPHLLSNILKKVKENMETIKELALYLYEELPLTIWKIEEVDLKTLSKLLLNNPITSNESKLTRMILSRLNWDNIPYETHCDVAVLAVQAADLEPGYLQWAWQTVLRLKLHINDKKFQEFGRVEDLEKFDVLSKGVREQKPLASFVAVLMTSWGHAVPLICSKGLPQLTFLQHHQKHEAVLFALYEIMPLFIDSQECIINCEKYQEVLQNLLNADRGYISMAKSLIGVQSTVLQQFGNMIETQIVNYTYYDLESPRVLVRLWMNSLVSIPNWNRDFGVIYLLDVIVKTAFFHRDALDVAYNILRELIQCSTPQEQSGTISSLFKWVSSANTNGSLLLSSLTSYTYIAYIMIELEHVEREQKTGLWKELLVQLSKQKGKINVDQAIKKAASVQKTASVASASLCIYRFAQQAMDTPLDHPMLPLLWQKFFCLFLARLPGSSFVDKGCVGEKFFDGLVNFQYFKRIKKRLQETVDYYEGLLDVKDEDNDELEKKEFYRTLLKIFKAFSLWLEEPRLQESNILLSNLPPQYESALLNEIMQG</sequence>
<dbReference type="OrthoDB" id="75419at2759"/>
<feature type="domain" description="Epg5-like TPR" evidence="4">
    <location>
        <begin position="1099"/>
        <end position="1279"/>
    </location>
</feature>
<evidence type="ECO:0000313" key="6">
    <source>
        <dbReference type="Proteomes" id="UP001154078"/>
    </source>
</evidence>
<accession>A0A9P0BBU3</accession>
<dbReference type="Pfam" id="PF26573">
    <property type="entry name" value="TPR_Epg5_2"/>
    <property type="match status" value="1"/>
</dbReference>
<evidence type="ECO:0000256" key="2">
    <source>
        <dbReference type="ARBA" id="ARBA00023006"/>
    </source>
</evidence>
<protein>
    <recommendedName>
        <fullName evidence="4">Epg5-like TPR domain-containing protein</fullName>
    </recommendedName>
</protein>
<name>A0A9P0BBU3_BRAAE</name>
<organism evidence="5 6">
    <name type="scientific">Brassicogethes aeneus</name>
    <name type="common">Rape pollen beetle</name>
    <name type="synonym">Meligethes aeneus</name>
    <dbReference type="NCBI Taxonomy" id="1431903"/>
    <lineage>
        <taxon>Eukaryota</taxon>
        <taxon>Metazoa</taxon>
        <taxon>Ecdysozoa</taxon>
        <taxon>Arthropoda</taxon>
        <taxon>Hexapoda</taxon>
        <taxon>Insecta</taxon>
        <taxon>Pterygota</taxon>
        <taxon>Neoptera</taxon>
        <taxon>Endopterygota</taxon>
        <taxon>Coleoptera</taxon>
        <taxon>Polyphaga</taxon>
        <taxon>Cucujiformia</taxon>
        <taxon>Nitidulidae</taxon>
        <taxon>Meligethinae</taxon>
        <taxon>Brassicogethes</taxon>
    </lineage>
</organism>
<dbReference type="GO" id="GO:0005737">
    <property type="term" value="C:cytoplasm"/>
    <property type="evidence" value="ECO:0007669"/>
    <property type="project" value="TreeGrafter"/>
</dbReference>
<evidence type="ECO:0000256" key="3">
    <source>
        <dbReference type="SAM" id="MobiDB-lite"/>
    </source>
</evidence>
<evidence type="ECO:0000259" key="4">
    <source>
        <dbReference type="Pfam" id="PF26573"/>
    </source>
</evidence>
<dbReference type="GO" id="GO:0097352">
    <property type="term" value="P:autophagosome maturation"/>
    <property type="evidence" value="ECO:0007669"/>
    <property type="project" value="TreeGrafter"/>
</dbReference>
<comment type="similarity">
    <text evidence="1">Belongs to the EPG5 family.</text>
</comment>
<dbReference type="InterPro" id="IPR058750">
    <property type="entry name" value="TPR_Epg5"/>
</dbReference>
<evidence type="ECO:0000313" key="5">
    <source>
        <dbReference type="EMBL" id="CAH0560106.1"/>
    </source>
</evidence>
<dbReference type="AlphaFoldDB" id="A0A9P0BBU3"/>
<dbReference type="EMBL" id="OV121138">
    <property type="protein sequence ID" value="CAH0560106.1"/>
    <property type="molecule type" value="Genomic_DNA"/>
</dbReference>
<gene>
    <name evidence="5" type="ORF">MELIAE_LOCUS9927</name>
</gene>
<dbReference type="PANTHER" id="PTHR31139">
    <property type="entry name" value="ECTOPIC P GRANULES PROTEIN 5 HOMOLOG"/>
    <property type="match status" value="1"/>
</dbReference>
<dbReference type="Proteomes" id="UP001154078">
    <property type="component" value="Chromosome 7"/>
</dbReference>
<keyword evidence="2" id="KW-0072">Autophagy</keyword>
<dbReference type="InterPro" id="IPR051436">
    <property type="entry name" value="Autophagy-related_EPG5"/>
</dbReference>
<reference evidence="5" key="1">
    <citation type="submission" date="2021-12" db="EMBL/GenBank/DDBJ databases">
        <authorList>
            <person name="King R."/>
        </authorList>
    </citation>
    <scope>NUCLEOTIDE SEQUENCE</scope>
</reference>
<dbReference type="PANTHER" id="PTHR31139:SF4">
    <property type="entry name" value="ECTOPIC P GRANULES PROTEIN 5 HOMOLOG"/>
    <property type="match status" value="1"/>
</dbReference>
<evidence type="ECO:0000256" key="1">
    <source>
        <dbReference type="ARBA" id="ARBA00010948"/>
    </source>
</evidence>
<proteinExistence type="inferred from homology"/>
<feature type="compositionally biased region" description="Basic and acidic residues" evidence="3">
    <location>
        <begin position="40"/>
        <end position="55"/>
    </location>
</feature>
<feature type="region of interest" description="Disordered" evidence="3">
    <location>
        <begin position="1"/>
        <end position="55"/>
    </location>
</feature>
<keyword evidence="6" id="KW-1185">Reference proteome</keyword>